<comment type="caution">
    <text evidence="2">The sequence shown here is derived from an EMBL/GenBank/DDBJ whole genome shotgun (WGS) entry which is preliminary data.</text>
</comment>
<sequence length="113" mass="12544">MATRKCKGLLVHDVTFLPLINRDAASDSLHGITGDRDSSTLRIVNMGRCQKESHNNEKRSSLHSNSGLELDIRNSKKVMGIDYKACELQDSASSNINFTVHEIPDNLKGYTRG</sequence>
<evidence type="ECO:0000256" key="1">
    <source>
        <dbReference type="SAM" id="MobiDB-lite"/>
    </source>
</evidence>
<feature type="region of interest" description="Disordered" evidence="1">
    <location>
        <begin position="49"/>
        <end position="68"/>
    </location>
</feature>
<feature type="compositionally biased region" description="Basic and acidic residues" evidence="1">
    <location>
        <begin position="49"/>
        <end position="60"/>
    </location>
</feature>
<proteinExistence type="predicted"/>
<gene>
    <name evidence="2" type="ORF">DCAF_LOCUS24312</name>
</gene>
<dbReference type="Proteomes" id="UP001314170">
    <property type="component" value="Unassembled WGS sequence"/>
</dbReference>
<name>A0AAV1SK61_9ROSI</name>
<dbReference type="AlphaFoldDB" id="A0AAV1SK61"/>
<protein>
    <submittedName>
        <fullName evidence="2">Uncharacterized protein</fullName>
    </submittedName>
</protein>
<reference evidence="2 3" key="1">
    <citation type="submission" date="2024-01" db="EMBL/GenBank/DDBJ databases">
        <authorList>
            <person name="Waweru B."/>
        </authorList>
    </citation>
    <scope>NUCLEOTIDE SEQUENCE [LARGE SCALE GENOMIC DNA]</scope>
</reference>
<evidence type="ECO:0000313" key="2">
    <source>
        <dbReference type="EMBL" id="CAK7352614.1"/>
    </source>
</evidence>
<keyword evidence="3" id="KW-1185">Reference proteome</keyword>
<accession>A0AAV1SK61</accession>
<dbReference type="EMBL" id="CAWUPB010001194">
    <property type="protein sequence ID" value="CAK7352614.1"/>
    <property type="molecule type" value="Genomic_DNA"/>
</dbReference>
<evidence type="ECO:0000313" key="3">
    <source>
        <dbReference type="Proteomes" id="UP001314170"/>
    </source>
</evidence>
<organism evidence="2 3">
    <name type="scientific">Dovyalis caffra</name>
    <dbReference type="NCBI Taxonomy" id="77055"/>
    <lineage>
        <taxon>Eukaryota</taxon>
        <taxon>Viridiplantae</taxon>
        <taxon>Streptophyta</taxon>
        <taxon>Embryophyta</taxon>
        <taxon>Tracheophyta</taxon>
        <taxon>Spermatophyta</taxon>
        <taxon>Magnoliopsida</taxon>
        <taxon>eudicotyledons</taxon>
        <taxon>Gunneridae</taxon>
        <taxon>Pentapetalae</taxon>
        <taxon>rosids</taxon>
        <taxon>fabids</taxon>
        <taxon>Malpighiales</taxon>
        <taxon>Salicaceae</taxon>
        <taxon>Flacourtieae</taxon>
        <taxon>Dovyalis</taxon>
    </lineage>
</organism>